<gene>
    <name evidence="2" type="ORF">HJG59_009476</name>
</gene>
<reference evidence="2 3" key="1">
    <citation type="journal article" date="2020" name="Nature">
        <title>Six reference-quality genomes reveal evolution of bat adaptations.</title>
        <authorList>
            <person name="Jebb D."/>
            <person name="Huang Z."/>
            <person name="Pippel M."/>
            <person name="Hughes G.M."/>
            <person name="Lavrichenko K."/>
            <person name="Devanna P."/>
            <person name="Winkler S."/>
            <person name="Jermiin L.S."/>
            <person name="Skirmuntt E.C."/>
            <person name="Katzourakis A."/>
            <person name="Burkitt-Gray L."/>
            <person name="Ray D.A."/>
            <person name="Sullivan K.A.M."/>
            <person name="Roscito J.G."/>
            <person name="Kirilenko B.M."/>
            <person name="Davalos L.M."/>
            <person name="Corthals A.P."/>
            <person name="Power M.L."/>
            <person name="Jones G."/>
            <person name="Ransome R.D."/>
            <person name="Dechmann D.K.N."/>
            <person name="Locatelli A.G."/>
            <person name="Puechmaille S.J."/>
            <person name="Fedrigo O."/>
            <person name="Jarvis E.D."/>
            <person name="Hiller M."/>
            <person name="Vernes S.C."/>
            <person name="Myers E.W."/>
            <person name="Teeling E.C."/>
        </authorList>
    </citation>
    <scope>NUCLEOTIDE SEQUENCE [LARGE SCALE GENOMIC DNA]</scope>
    <source>
        <strain evidence="2">MMolMol1</strain>
        <tissue evidence="2">Muscle</tissue>
    </source>
</reference>
<protein>
    <submittedName>
        <fullName evidence="2">Uncharacterized protein</fullName>
    </submittedName>
</protein>
<proteinExistence type="predicted"/>
<evidence type="ECO:0000256" key="1">
    <source>
        <dbReference type="SAM" id="MobiDB-lite"/>
    </source>
</evidence>
<dbReference type="AlphaFoldDB" id="A0A7J8CZP9"/>
<accession>A0A7J8CZP9</accession>
<name>A0A7J8CZP9_MOLMO</name>
<dbReference type="InParanoid" id="A0A7J8CZP9"/>
<sequence length="133" mass="14188">MPQASSLGPLFRVRPAEMRGNSQIQGPEEGGRDRAQQEGDSASPLSFRKAPATWRMALRPRSLNGTEKGGAGPEGTVVERAGWPEMGQCSFNRPLLQTLGGGEVAAPGDKRIRISKLCSNLGSWTRTLQGPSS</sequence>
<dbReference type="EMBL" id="JACASF010000019">
    <property type="protein sequence ID" value="KAF6416189.1"/>
    <property type="molecule type" value="Genomic_DNA"/>
</dbReference>
<evidence type="ECO:0000313" key="3">
    <source>
        <dbReference type="Proteomes" id="UP000550707"/>
    </source>
</evidence>
<keyword evidence="3" id="KW-1185">Reference proteome</keyword>
<comment type="caution">
    <text evidence="2">The sequence shown here is derived from an EMBL/GenBank/DDBJ whole genome shotgun (WGS) entry which is preliminary data.</text>
</comment>
<evidence type="ECO:0000313" key="2">
    <source>
        <dbReference type="EMBL" id="KAF6416189.1"/>
    </source>
</evidence>
<organism evidence="2 3">
    <name type="scientific">Molossus molossus</name>
    <name type="common">Pallas' mastiff bat</name>
    <name type="synonym">Vespertilio molossus</name>
    <dbReference type="NCBI Taxonomy" id="27622"/>
    <lineage>
        <taxon>Eukaryota</taxon>
        <taxon>Metazoa</taxon>
        <taxon>Chordata</taxon>
        <taxon>Craniata</taxon>
        <taxon>Vertebrata</taxon>
        <taxon>Euteleostomi</taxon>
        <taxon>Mammalia</taxon>
        <taxon>Eutheria</taxon>
        <taxon>Laurasiatheria</taxon>
        <taxon>Chiroptera</taxon>
        <taxon>Yangochiroptera</taxon>
        <taxon>Molossidae</taxon>
        <taxon>Molossus</taxon>
    </lineage>
</organism>
<feature type="region of interest" description="Disordered" evidence="1">
    <location>
        <begin position="1"/>
        <end position="78"/>
    </location>
</feature>
<dbReference type="Proteomes" id="UP000550707">
    <property type="component" value="Unassembled WGS sequence"/>
</dbReference>